<name>A0A0E3YDW6_9BURK</name>
<dbReference type="PATRIC" id="fig|573737.6.peg.403"/>
<gene>
    <name evidence="1" type="ORF">MB84_23175</name>
</gene>
<evidence type="ECO:0000313" key="1">
    <source>
        <dbReference type="EMBL" id="AKC71726.1"/>
    </source>
</evidence>
<sequence>MARENRTRFRARKEAEVYHRAPAAACTIASFVTTPKINTQDLRPSRIGNIGKYDTFAGFSVQSD</sequence>
<evidence type="ECO:0000313" key="2">
    <source>
        <dbReference type="Proteomes" id="UP000035050"/>
    </source>
</evidence>
<organism evidence="1 2">
    <name type="scientific">Pandoraea oxalativorans</name>
    <dbReference type="NCBI Taxonomy" id="573737"/>
    <lineage>
        <taxon>Bacteria</taxon>
        <taxon>Pseudomonadati</taxon>
        <taxon>Pseudomonadota</taxon>
        <taxon>Betaproteobacteria</taxon>
        <taxon>Burkholderiales</taxon>
        <taxon>Burkholderiaceae</taxon>
        <taxon>Pandoraea</taxon>
    </lineage>
</organism>
<accession>A0A0E3YDW6</accession>
<dbReference type="Proteomes" id="UP000035050">
    <property type="component" value="Chromosome"/>
</dbReference>
<proteinExistence type="predicted"/>
<reference evidence="1" key="1">
    <citation type="submission" date="2016-06" db="EMBL/GenBank/DDBJ databases">
        <title>Pandoraea oxalativorans DSM 23570 Genome Sequencing.</title>
        <authorList>
            <person name="Ee R."/>
            <person name="Lim Y.-L."/>
            <person name="Yong D."/>
            <person name="Yin W.-F."/>
            <person name="Chan K.-G."/>
        </authorList>
    </citation>
    <scope>NUCLEOTIDE SEQUENCE</scope>
    <source>
        <strain evidence="1">DSM 23570</strain>
    </source>
</reference>
<dbReference type="AlphaFoldDB" id="A0A0E3YDW6"/>
<keyword evidence="2" id="KW-1185">Reference proteome</keyword>
<dbReference type="KEGG" id="pox:MB84_23175"/>
<dbReference type="HOGENOM" id="CLU_2863695_0_0_4"/>
<protein>
    <submittedName>
        <fullName evidence="1">Uncharacterized protein</fullName>
    </submittedName>
</protein>
<dbReference type="EMBL" id="CP011253">
    <property type="protein sequence ID" value="AKC71726.1"/>
    <property type="molecule type" value="Genomic_DNA"/>
</dbReference>